<name>T1BAE0_9ZZZZ</name>
<gene>
    <name evidence="1" type="ORF">B1A_07931</name>
</gene>
<protein>
    <submittedName>
        <fullName evidence="1">Transposase IS3/IS911 family protein</fullName>
    </submittedName>
</protein>
<dbReference type="GO" id="GO:0006313">
    <property type="term" value="P:DNA transposition"/>
    <property type="evidence" value="ECO:0007669"/>
    <property type="project" value="InterPro"/>
</dbReference>
<dbReference type="EMBL" id="AUZX01005680">
    <property type="protein sequence ID" value="EQD66862.1"/>
    <property type="molecule type" value="Genomic_DNA"/>
</dbReference>
<dbReference type="SUPFAM" id="SSF46689">
    <property type="entry name" value="Homeodomain-like"/>
    <property type="match status" value="1"/>
</dbReference>
<reference evidence="1" key="1">
    <citation type="submission" date="2013-08" db="EMBL/GenBank/DDBJ databases">
        <authorList>
            <person name="Mendez C."/>
            <person name="Richter M."/>
            <person name="Ferrer M."/>
            <person name="Sanchez J."/>
        </authorList>
    </citation>
    <scope>NUCLEOTIDE SEQUENCE</scope>
</reference>
<accession>T1BAE0</accession>
<dbReference type="GO" id="GO:0003677">
    <property type="term" value="F:DNA binding"/>
    <property type="evidence" value="ECO:0007669"/>
    <property type="project" value="InterPro"/>
</dbReference>
<organism evidence="1">
    <name type="scientific">mine drainage metagenome</name>
    <dbReference type="NCBI Taxonomy" id="410659"/>
    <lineage>
        <taxon>unclassified sequences</taxon>
        <taxon>metagenomes</taxon>
        <taxon>ecological metagenomes</taxon>
    </lineage>
</organism>
<sequence>MMKTVRKHYSTDLKVKLVLEVLKEEKTVTQLSSDNQIHYSQLLKWKKQALEGLPGVFSDSRTEALKTTHEKEVMALYQEIGQLTTQLAWLKKKSGLA</sequence>
<dbReference type="Pfam" id="PF01527">
    <property type="entry name" value="HTH_Tnp_1"/>
    <property type="match status" value="1"/>
</dbReference>
<evidence type="ECO:0000313" key="1">
    <source>
        <dbReference type="EMBL" id="EQD66862.1"/>
    </source>
</evidence>
<proteinExistence type="predicted"/>
<dbReference type="InterPro" id="IPR002514">
    <property type="entry name" value="Transposase_8"/>
</dbReference>
<dbReference type="GO" id="GO:0004803">
    <property type="term" value="F:transposase activity"/>
    <property type="evidence" value="ECO:0007669"/>
    <property type="project" value="InterPro"/>
</dbReference>
<reference evidence="1" key="2">
    <citation type="journal article" date="2014" name="ISME J.">
        <title>Microbial stratification in low pH oxic and suboxic macroscopic growths along an acid mine drainage.</title>
        <authorList>
            <person name="Mendez-Garcia C."/>
            <person name="Mesa V."/>
            <person name="Sprenger R.R."/>
            <person name="Richter M."/>
            <person name="Diez M.S."/>
            <person name="Solano J."/>
            <person name="Bargiela R."/>
            <person name="Golyshina O.V."/>
            <person name="Manteca A."/>
            <person name="Ramos J.L."/>
            <person name="Gallego J.R."/>
            <person name="Llorente I."/>
            <person name="Martins Dos Santos V.A."/>
            <person name="Jensen O.N."/>
            <person name="Pelaez A.I."/>
            <person name="Sanchez J."/>
            <person name="Ferrer M."/>
        </authorList>
    </citation>
    <scope>NUCLEOTIDE SEQUENCE</scope>
</reference>
<dbReference type="InterPro" id="IPR009057">
    <property type="entry name" value="Homeodomain-like_sf"/>
</dbReference>
<comment type="caution">
    <text evidence="1">The sequence shown here is derived from an EMBL/GenBank/DDBJ whole genome shotgun (WGS) entry which is preliminary data.</text>
</comment>
<dbReference type="AlphaFoldDB" id="T1BAE0"/>